<feature type="chain" id="PRO_5037617303" evidence="1">
    <location>
        <begin position="20"/>
        <end position="161"/>
    </location>
</feature>
<keyword evidence="1" id="KW-0732">Signal</keyword>
<accession>A0A916NF13</accession>
<dbReference type="PANTHER" id="PTHR42852:SF17">
    <property type="entry name" value="THIOREDOXIN-LIKE PROTEIN HI_1115"/>
    <property type="match status" value="1"/>
</dbReference>
<dbReference type="KEGG" id="ptan:CRYO30217_00387"/>
<dbReference type="GO" id="GO:0016209">
    <property type="term" value="F:antioxidant activity"/>
    <property type="evidence" value="ECO:0007669"/>
    <property type="project" value="InterPro"/>
</dbReference>
<name>A0A916NF13_9FLAO</name>
<reference evidence="3" key="1">
    <citation type="submission" date="2021-04" db="EMBL/GenBank/DDBJ databases">
        <authorList>
            <person name="Rodrigo-Torres L."/>
            <person name="Arahal R. D."/>
            <person name="Lucena T."/>
        </authorList>
    </citation>
    <scope>NUCLEOTIDE SEQUENCE</scope>
    <source>
        <strain evidence="3">AS29M-1</strain>
    </source>
</reference>
<proteinExistence type="predicted"/>
<feature type="signal peptide" evidence="1">
    <location>
        <begin position="1"/>
        <end position="19"/>
    </location>
</feature>
<feature type="domain" description="Alkyl hydroperoxide reductase subunit C/ Thiol specific antioxidant" evidence="2">
    <location>
        <begin position="24"/>
        <end position="139"/>
    </location>
</feature>
<evidence type="ECO:0000259" key="2">
    <source>
        <dbReference type="Pfam" id="PF00578"/>
    </source>
</evidence>
<protein>
    <submittedName>
        <fullName evidence="3">Thiol-disulfide oxidoreductase ResA</fullName>
    </submittedName>
</protein>
<dbReference type="EMBL" id="OU015584">
    <property type="protein sequence ID" value="CAG5077443.1"/>
    <property type="molecule type" value="Genomic_DNA"/>
</dbReference>
<dbReference type="RefSeq" id="WP_258540623.1">
    <property type="nucleotide sequence ID" value="NZ_OU015584.1"/>
</dbReference>
<dbReference type="InterPro" id="IPR000866">
    <property type="entry name" value="AhpC/TSA"/>
</dbReference>
<dbReference type="GO" id="GO:0016491">
    <property type="term" value="F:oxidoreductase activity"/>
    <property type="evidence" value="ECO:0007669"/>
    <property type="project" value="InterPro"/>
</dbReference>
<organism evidence="3 4">
    <name type="scientific">Parvicella tangerina</name>
    <dbReference type="NCBI Taxonomy" id="2829795"/>
    <lineage>
        <taxon>Bacteria</taxon>
        <taxon>Pseudomonadati</taxon>
        <taxon>Bacteroidota</taxon>
        <taxon>Flavobacteriia</taxon>
        <taxon>Flavobacteriales</taxon>
        <taxon>Parvicellaceae</taxon>
        <taxon>Parvicella</taxon>
    </lineage>
</organism>
<dbReference type="Gene3D" id="3.40.30.10">
    <property type="entry name" value="Glutaredoxin"/>
    <property type="match status" value="1"/>
</dbReference>
<evidence type="ECO:0000256" key="1">
    <source>
        <dbReference type="SAM" id="SignalP"/>
    </source>
</evidence>
<dbReference type="AlphaFoldDB" id="A0A916NF13"/>
<sequence length="161" mass="17881">MKKIISLTLGLFIATTMLAQLPNNVTVKDLDGKNVSVADISNNGKPIIISFWATWCKPCMEELNTIADEYPDWVDETGVELIAVSIDDARSTGKVEPLVNSKGWDYTILLDPNGDFKRGLNVNNVPHTFLLDGKGNIVWDHNNYAAGDEEELYEELLKVAK</sequence>
<keyword evidence="4" id="KW-1185">Reference proteome</keyword>
<dbReference type="CDD" id="cd02966">
    <property type="entry name" value="TlpA_like_family"/>
    <property type="match status" value="1"/>
</dbReference>
<dbReference type="SUPFAM" id="SSF52833">
    <property type="entry name" value="Thioredoxin-like"/>
    <property type="match status" value="1"/>
</dbReference>
<dbReference type="InterPro" id="IPR050553">
    <property type="entry name" value="Thioredoxin_ResA/DsbE_sf"/>
</dbReference>
<evidence type="ECO:0000313" key="4">
    <source>
        <dbReference type="Proteomes" id="UP000683507"/>
    </source>
</evidence>
<gene>
    <name evidence="3" type="primary">resA_2</name>
    <name evidence="3" type="ORF">CRYO30217_00387</name>
</gene>
<dbReference type="PANTHER" id="PTHR42852">
    <property type="entry name" value="THIOL:DISULFIDE INTERCHANGE PROTEIN DSBE"/>
    <property type="match status" value="1"/>
</dbReference>
<dbReference type="Proteomes" id="UP000683507">
    <property type="component" value="Chromosome"/>
</dbReference>
<dbReference type="Pfam" id="PF00578">
    <property type="entry name" value="AhpC-TSA"/>
    <property type="match status" value="1"/>
</dbReference>
<dbReference type="InterPro" id="IPR036249">
    <property type="entry name" value="Thioredoxin-like_sf"/>
</dbReference>
<evidence type="ECO:0000313" key="3">
    <source>
        <dbReference type="EMBL" id="CAG5077443.1"/>
    </source>
</evidence>